<proteinExistence type="predicted"/>
<evidence type="ECO:0000313" key="2">
    <source>
        <dbReference type="EMBL" id="OBS10790.1"/>
    </source>
</evidence>
<organism evidence="2 3">
    <name type="scientific">Acidihalobacter prosperus</name>
    <dbReference type="NCBI Taxonomy" id="160660"/>
    <lineage>
        <taxon>Bacteria</taxon>
        <taxon>Pseudomonadati</taxon>
        <taxon>Pseudomonadota</taxon>
        <taxon>Gammaproteobacteria</taxon>
        <taxon>Chromatiales</taxon>
        <taxon>Ectothiorhodospiraceae</taxon>
        <taxon>Acidihalobacter</taxon>
    </lineage>
</organism>
<keyword evidence="3" id="KW-1185">Reference proteome</keyword>
<dbReference type="RefSeq" id="WP_038086442.1">
    <property type="nucleotide sequence ID" value="NZ_JQSG02000001.1"/>
</dbReference>
<feature type="compositionally biased region" description="Low complexity" evidence="1">
    <location>
        <begin position="1"/>
        <end position="25"/>
    </location>
</feature>
<protein>
    <submittedName>
        <fullName evidence="2">Uncharacterized protein</fullName>
    </submittedName>
</protein>
<evidence type="ECO:0000313" key="3">
    <source>
        <dbReference type="Proteomes" id="UP000029273"/>
    </source>
</evidence>
<evidence type="ECO:0000256" key="1">
    <source>
        <dbReference type="SAM" id="MobiDB-lite"/>
    </source>
</evidence>
<feature type="region of interest" description="Disordered" evidence="1">
    <location>
        <begin position="1"/>
        <end position="26"/>
    </location>
</feature>
<dbReference type="EMBL" id="JQSG02000001">
    <property type="protein sequence ID" value="OBS10790.1"/>
    <property type="molecule type" value="Genomic_DNA"/>
</dbReference>
<name>A0A1A6C8B3_9GAMM</name>
<sequence>MPTEETTQQTPAAATETDAPKTPAPNDIATVTVLTKSPVKHSGTLYKIGGKIEDEFQHFEAMIESGLLRLEGFVAGKPAKK</sequence>
<dbReference type="AlphaFoldDB" id="A0A1A6C8B3"/>
<accession>A0A1A6C8B3</accession>
<reference evidence="2 3" key="1">
    <citation type="journal article" date="2014" name="Genome Announc.">
        <title>Draft Genome Sequence of the Iron-Oxidizing, Acidophilic, and Halotolerant 'Thiobacillus prosperus' Type Strain DSM 5130.</title>
        <authorList>
            <person name="Ossandon F.J."/>
            <person name="Cardenas J.P."/>
            <person name="Corbett M."/>
            <person name="Quatrini R."/>
            <person name="Holmes D.S."/>
            <person name="Watkin E."/>
        </authorList>
    </citation>
    <scope>NUCLEOTIDE SEQUENCE [LARGE SCALE GENOMIC DNA]</scope>
    <source>
        <strain evidence="2 3">DSM 5130</strain>
    </source>
</reference>
<gene>
    <name evidence="2" type="ORF">Thpro_020506</name>
</gene>
<dbReference type="Proteomes" id="UP000029273">
    <property type="component" value="Unassembled WGS sequence"/>
</dbReference>
<comment type="caution">
    <text evidence="2">The sequence shown here is derived from an EMBL/GenBank/DDBJ whole genome shotgun (WGS) entry which is preliminary data.</text>
</comment>